<dbReference type="GO" id="GO:0046872">
    <property type="term" value="F:metal ion binding"/>
    <property type="evidence" value="ECO:0007669"/>
    <property type="project" value="UniProtKB-KW"/>
</dbReference>
<evidence type="ECO:0000313" key="11">
    <source>
        <dbReference type="Proteomes" id="UP000593562"/>
    </source>
</evidence>
<feature type="domain" description="Phytocyanin" evidence="9">
    <location>
        <begin position="24"/>
        <end position="122"/>
    </location>
</feature>
<keyword evidence="11" id="KW-1185">Reference proteome</keyword>
<dbReference type="Pfam" id="PF02298">
    <property type="entry name" value="Cu_bind_like"/>
    <property type="match status" value="1"/>
</dbReference>
<keyword evidence="3" id="KW-0249">Electron transport</keyword>
<dbReference type="GO" id="GO:0005886">
    <property type="term" value="C:plasma membrane"/>
    <property type="evidence" value="ECO:0007669"/>
    <property type="project" value="TreeGrafter"/>
</dbReference>
<dbReference type="InterPro" id="IPR039391">
    <property type="entry name" value="Phytocyanin-like"/>
</dbReference>
<evidence type="ECO:0000256" key="6">
    <source>
        <dbReference type="SAM" id="MobiDB-lite"/>
    </source>
</evidence>
<dbReference type="InterPro" id="IPR008972">
    <property type="entry name" value="Cupredoxin"/>
</dbReference>
<evidence type="ECO:0000256" key="1">
    <source>
        <dbReference type="ARBA" id="ARBA00022448"/>
    </source>
</evidence>
<evidence type="ECO:0000259" key="9">
    <source>
        <dbReference type="PROSITE" id="PS51485"/>
    </source>
</evidence>
<dbReference type="Proteomes" id="UP000593562">
    <property type="component" value="Unassembled WGS sequence"/>
</dbReference>
<evidence type="ECO:0000256" key="3">
    <source>
        <dbReference type="ARBA" id="ARBA00022982"/>
    </source>
</evidence>
<reference evidence="10 11" key="1">
    <citation type="journal article" date="2020" name="Nat. Commun.">
        <title>Genome of Tripterygium wilfordii and identification of cytochrome P450 involved in triptolide biosynthesis.</title>
        <authorList>
            <person name="Tu L."/>
            <person name="Su P."/>
            <person name="Zhang Z."/>
            <person name="Gao L."/>
            <person name="Wang J."/>
            <person name="Hu T."/>
            <person name="Zhou J."/>
            <person name="Zhang Y."/>
            <person name="Zhao Y."/>
            <person name="Liu Y."/>
            <person name="Song Y."/>
            <person name="Tong Y."/>
            <person name="Lu Y."/>
            <person name="Yang J."/>
            <person name="Xu C."/>
            <person name="Jia M."/>
            <person name="Peters R.J."/>
            <person name="Huang L."/>
            <person name="Gao W."/>
        </authorList>
    </citation>
    <scope>NUCLEOTIDE SEQUENCE [LARGE SCALE GENOMIC DNA]</scope>
    <source>
        <strain evidence="11">cv. XIE 37</strain>
        <tissue evidence="10">Leaf</tissue>
    </source>
</reference>
<gene>
    <name evidence="10" type="ORF">HS088_TW08G00206</name>
</gene>
<keyword evidence="5" id="KW-0325">Glycoprotein</keyword>
<keyword evidence="1" id="KW-0813">Transport</keyword>
<evidence type="ECO:0000256" key="4">
    <source>
        <dbReference type="ARBA" id="ARBA00023008"/>
    </source>
</evidence>
<keyword evidence="7" id="KW-1133">Transmembrane helix</keyword>
<evidence type="ECO:0000256" key="8">
    <source>
        <dbReference type="SAM" id="SignalP"/>
    </source>
</evidence>
<keyword evidence="8" id="KW-0732">Signal</keyword>
<dbReference type="SUPFAM" id="SSF49503">
    <property type="entry name" value="Cupredoxins"/>
    <property type="match status" value="1"/>
</dbReference>
<dbReference type="CDD" id="cd04216">
    <property type="entry name" value="Phytocyanin"/>
    <property type="match status" value="1"/>
</dbReference>
<dbReference type="InterPro" id="IPR003245">
    <property type="entry name" value="Phytocyanin_dom"/>
</dbReference>
<evidence type="ECO:0000256" key="2">
    <source>
        <dbReference type="ARBA" id="ARBA00022723"/>
    </source>
</evidence>
<dbReference type="Gene3D" id="2.60.40.420">
    <property type="entry name" value="Cupredoxins - blue copper proteins"/>
    <property type="match status" value="1"/>
</dbReference>
<feature type="transmembrane region" description="Helical" evidence="7">
    <location>
        <begin position="169"/>
        <end position="187"/>
    </location>
</feature>
<proteinExistence type="predicted"/>
<keyword evidence="4" id="KW-0186">Copper</keyword>
<feature type="chain" id="PRO_5029864390" description="Phytocyanin domain-containing protein" evidence="8">
    <location>
        <begin position="24"/>
        <end position="189"/>
    </location>
</feature>
<comment type="caution">
    <text evidence="10">The sequence shown here is derived from an EMBL/GenBank/DDBJ whole genome shotgun (WGS) entry which is preliminary data.</text>
</comment>
<accession>A0A7J7DBD7</accession>
<name>A0A7J7DBD7_TRIWF</name>
<sequence>MAKLLLVIYVNLILAFALTTCHATNYVVGDTSGWDISSDLDTWAAGKTFTVGDTLVFQYSSNSDLCELSRDDFERCNTSNPIKTYSNGNTTVTLTRPGEWYFSDANRLYCLGGMKLQVNVEDNQTAASPAGAPQAPPGTRTVPPSSSKNNNPSSVVPTSTGSVLHERESAVMAFLIGFSVATISIVFHI</sequence>
<dbReference type="AlphaFoldDB" id="A0A7J7DBD7"/>
<dbReference type="OrthoDB" id="581242at2759"/>
<keyword evidence="2" id="KW-0479">Metal-binding</keyword>
<dbReference type="GO" id="GO:0009055">
    <property type="term" value="F:electron transfer activity"/>
    <property type="evidence" value="ECO:0007669"/>
    <property type="project" value="InterPro"/>
</dbReference>
<dbReference type="PANTHER" id="PTHR33021:SF70">
    <property type="entry name" value="PHYTOCYANIN DOMAIN-CONTAINING PROTEIN"/>
    <property type="match status" value="1"/>
</dbReference>
<keyword evidence="7" id="KW-0472">Membrane</keyword>
<dbReference type="FunFam" id="2.60.40.420:FF:000003">
    <property type="entry name" value="Blue copper"/>
    <property type="match status" value="1"/>
</dbReference>
<evidence type="ECO:0000256" key="7">
    <source>
        <dbReference type="SAM" id="Phobius"/>
    </source>
</evidence>
<evidence type="ECO:0000256" key="5">
    <source>
        <dbReference type="ARBA" id="ARBA00023180"/>
    </source>
</evidence>
<dbReference type="InParanoid" id="A0A7J7DBD7"/>
<dbReference type="EMBL" id="JAAARO010000008">
    <property type="protein sequence ID" value="KAF5743621.1"/>
    <property type="molecule type" value="Genomic_DNA"/>
</dbReference>
<dbReference type="PANTHER" id="PTHR33021">
    <property type="entry name" value="BLUE COPPER PROTEIN"/>
    <property type="match status" value="1"/>
</dbReference>
<keyword evidence="7" id="KW-0812">Transmembrane</keyword>
<evidence type="ECO:0000313" key="10">
    <source>
        <dbReference type="EMBL" id="KAF5743621.1"/>
    </source>
</evidence>
<protein>
    <recommendedName>
        <fullName evidence="9">Phytocyanin domain-containing protein</fullName>
    </recommendedName>
</protein>
<feature type="region of interest" description="Disordered" evidence="6">
    <location>
        <begin position="124"/>
        <end position="161"/>
    </location>
</feature>
<feature type="signal peptide" evidence="8">
    <location>
        <begin position="1"/>
        <end position="23"/>
    </location>
</feature>
<dbReference type="PROSITE" id="PS51485">
    <property type="entry name" value="PHYTOCYANIN"/>
    <property type="match status" value="1"/>
</dbReference>
<organism evidence="10 11">
    <name type="scientific">Tripterygium wilfordii</name>
    <name type="common">Thunder God vine</name>
    <dbReference type="NCBI Taxonomy" id="458696"/>
    <lineage>
        <taxon>Eukaryota</taxon>
        <taxon>Viridiplantae</taxon>
        <taxon>Streptophyta</taxon>
        <taxon>Embryophyta</taxon>
        <taxon>Tracheophyta</taxon>
        <taxon>Spermatophyta</taxon>
        <taxon>Magnoliopsida</taxon>
        <taxon>eudicotyledons</taxon>
        <taxon>Gunneridae</taxon>
        <taxon>Pentapetalae</taxon>
        <taxon>rosids</taxon>
        <taxon>fabids</taxon>
        <taxon>Celastrales</taxon>
        <taxon>Celastraceae</taxon>
        <taxon>Tripterygium</taxon>
    </lineage>
</organism>